<dbReference type="Gramene" id="HORVU.MOREX.r3.1HG0094440.1">
    <property type="protein sequence ID" value="HORVU.MOREX.r3.1HG0094440.1.CDS1"/>
    <property type="gene ID" value="HORVU.MOREX.r3.1HG0094440"/>
</dbReference>
<feature type="region of interest" description="Disordered" evidence="6">
    <location>
        <begin position="110"/>
        <end position="235"/>
    </location>
</feature>
<evidence type="ECO:0000256" key="5">
    <source>
        <dbReference type="RuleBase" id="RU003616"/>
    </source>
</evidence>
<evidence type="ECO:0000313" key="8">
    <source>
        <dbReference type="EnsemblPlants" id="HORVU.MOREX.r3.1HG0094440.1.CDS1"/>
    </source>
</evidence>
<gene>
    <name evidence="8" type="primary">LOC123452570</name>
</gene>
<dbReference type="KEGG" id="hvg:123452570"/>
<evidence type="ECO:0000256" key="4">
    <source>
        <dbReference type="PROSITE-ProRule" id="PRU00285"/>
    </source>
</evidence>
<evidence type="ECO:0000313" key="9">
    <source>
        <dbReference type="Proteomes" id="UP000011116"/>
    </source>
</evidence>
<dbReference type="CDD" id="cd06464">
    <property type="entry name" value="ACD_sHsps-like"/>
    <property type="match status" value="1"/>
</dbReference>
<reference evidence="8" key="2">
    <citation type="submission" date="2020-10" db="EMBL/GenBank/DDBJ databases">
        <authorList>
            <person name="Scholz U."/>
            <person name="Mascher M."/>
            <person name="Fiebig A."/>
        </authorList>
    </citation>
    <scope>NUCLEOTIDE SEQUENCE [LARGE SCALE GENOMIC DNA]</scope>
    <source>
        <strain evidence="8">cv. Morex</strain>
    </source>
</reference>
<dbReference type="SMR" id="A0A8I6WJK3"/>
<keyword evidence="3" id="KW-0611">Plant defense</keyword>
<accession>A0A8I6WJK3</accession>
<dbReference type="InterPro" id="IPR002068">
    <property type="entry name" value="A-crystallin/Hsp20_dom"/>
</dbReference>
<dbReference type="RefSeq" id="XP_044985181.1">
    <property type="nucleotide sequence ID" value="XM_045129246.1"/>
</dbReference>
<reference evidence="8" key="3">
    <citation type="submission" date="2022-01" db="UniProtKB">
        <authorList>
            <consortium name="EnsemblPlants"/>
        </authorList>
    </citation>
    <scope>IDENTIFICATION</scope>
    <source>
        <strain evidence="8">subsp. vulgare</strain>
    </source>
</reference>
<comment type="subcellular location">
    <subcellularLocation>
        <location evidence="1">Cell membrane</location>
        <topology evidence="1">Single-pass membrane protein</topology>
    </subcellularLocation>
</comment>
<name>A0A8I6WJK3_HORVV</name>
<dbReference type="GO" id="GO:0034605">
    <property type="term" value="P:cellular response to heat"/>
    <property type="evidence" value="ECO:0000318"/>
    <property type="project" value="GO_Central"/>
</dbReference>
<feature type="compositionally biased region" description="Basic and acidic residues" evidence="6">
    <location>
        <begin position="184"/>
        <end position="216"/>
    </location>
</feature>
<sequence length="345" mass="36650">MAATGTKQQQQQPTAAPAANVVDPKFEWTEKEHSYVLRITLTGFRKDNFRVQVDGTGRLTVRGATPPGAGGPGSALHRVFQLPATASLDDIAGRFEAGVLTLTVPKRASAGAGVATEDGAPPTSTKEAAKPAPPAEVGGAKKMPKEEGLSARQMLAEDDSGKKKETAAGAEPKESTLSRTTRQVAEHVKRMEEEANRRKQEGEKKPAPAAKKDQNPRPKPPQAAATPEVPALKLEPAVGEKAKAAADRESLAERVRLCGDGEEKRAKVAAAMPATMEEKAEREKAAVAASCTAWKERIARELKGLTDMKWADSAVEMARKNKEVVAVGVAAFSLGFFVSQKLFGK</sequence>
<dbReference type="GeneID" id="123452570"/>
<proteinExistence type="inferred from homology"/>
<dbReference type="SUPFAM" id="SSF49764">
    <property type="entry name" value="HSP20-like chaperones"/>
    <property type="match status" value="1"/>
</dbReference>
<dbReference type="AlphaFoldDB" id="A0A8I6WJK3"/>
<evidence type="ECO:0000256" key="2">
    <source>
        <dbReference type="ARBA" id="ARBA00022475"/>
    </source>
</evidence>
<feature type="compositionally biased region" description="Basic and acidic residues" evidence="6">
    <location>
        <begin position="159"/>
        <end position="176"/>
    </location>
</feature>
<feature type="region of interest" description="Disordered" evidence="6">
    <location>
        <begin position="1"/>
        <end position="20"/>
    </location>
</feature>
<dbReference type="Gene3D" id="2.60.40.790">
    <property type="match status" value="1"/>
</dbReference>
<evidence type="ECO:0000256" key="6">
    <source>
        <dbReference type="SAM" id="MobiDB-lite"/>
    </source>
</evidence>
<dbReference type="PROSITE" id="PS01031">
    <property type="entry name" value="SHSP"/>
    <property type="match status" value="1"/>
</dbReference>
<comment type="similarity">
    <text evidence="4 5">Belongs to the small heat shock protein (HSP20) family.</text>
</comment>
<dbReference type="GO" id="GO:0006952">
    <property type="term" value="P:defense response"/>
    <property type="evidence" value="ECO:0007669"/>
    <property type="project" value="UniProtKB-KW"/>
</dbReference>
<dbReference type="GO" id="GO:0005886">
    <property type="term" value="C:plasma membrane"/>
    <property type="evidence" value="ECO:0007669"/>
    <property type="project" value="UniProtKB-SubCell"/>
</dbReference>
<dbReference type="InterPro" id="IPR008978">
    <property type="entry name" value="HSP20-like_chaperone"/>
</dbReference>
<dbReference type="Pfam" id="PF00011">
    <property type="entry name" value="HSP20"/>
    <property type="match status" value="1"/>
</dbReference>
<dbReference type="Proteomes" id="UP000011116">
    <property type="component" value="Chromosome 1H"/>
</dbReference>
<evidence type="ECO:0000256" key="1">
    <source>
        <dbReference type="ARBA" id="ARBA00004162"/>
    </source>
</evidence>
<keyword evidence="2" id="KW-1003">Cell membrane</keyword>
<keyword evidence="9" id="KW-1185">Reference proteome</keyword>
<dbReference type="PANTHER" id="PTHR43670:SF48">
    <property type="entry name" value="SHSP DOMAIN-CONTAINING PROTEIN"/>
    <property type="match status" value="1"/>
</dbReference>
<feature type="domain" description="SHSP" evidence="7">
    <location>
        <begin position="17"/>
        <end position="121"/>
    </location>
</feature>
<evidence type="ECO:0000256" key="3">
    <source>
        <dbReference type="ARBA" id="ARBA00022821"/>
    </source>
</evidence>
<keyword evidence="2" id="KW-0472">Membrane</keyword>
<dbReference type="OrthoDB" id="1431247at2759"/>
<dbReference type="EnsemblPlants" id="HORVU.MOREX.r3.1HG0094440.1">
    <property type="protein sequence ID" value="HORVU.MOREX.r3.1HG0094440.1.CDS1"/>
    <property type="gene ID" value="HORVU.MOREX.r3.1HG0094440"/>
</dbReference>
<protein>
    <recommendedName>
        <fullName evidence="7">SHSP domain-containing protein</fullName>
    </recommendedName>
</protein>
<evidence type="ECO:0000259" key="7">
    <source>
        <dbReference type="PROSITE" id="PS01031"/>
    </source>
</evidence>
<dbReference type="PANTHER" id="PTHR43670">
    <property type="entry name" value="HEAT SHOCK PROTEIN 26"/>
    <property type="match status" value="1"/>
</dbReference>
<feature type="compositionally biased region" description="Low complexity" evidence="6">
    <location>
        <begin position="1"/>
        <end position="19"/>
    </location>
</feature>
<organism evidence="8 9">
    <name type="scientific">Hordeum vulgare subsp. vulgare</name>
    <name type="common">Domesticated barley</name>
    <dbReference type="NCBI Taxonomy" id="112509"/>
    <lineage>
        <taxon>Eukaryota</taxon>
        <taxon>Viridiplantae</taxon>
        <taxon>Streptophyta</taxon>
        <taxon>Embryophyta</taxon>
        <taxon>Tracheophyta</taxon>
        <taxon>Spermatophyta</taxon>
        <taxon>Magnoliopsida</taxon>
        <taxon>Liliopsida</taxon>
        <taxon>Poales</taxon>
        <taxon>Poaceae</taxon>
        <taxon>BOP clade</taxon>
        <taxon>Pooideae</taxon>
        <taxon>Triticodae</taxon>
        <taxon>Triticeae</taxon>
        <taxon>Hordeinae</taxon>
        <taxon>Hordeum</taxon>
    </lineage>
</organism>
<reference evidence="9" key="1">
    <citation type="journal article" date="2012" name="Nature">
        <title>A physical, genetic and functional sequence assembly of the barley genome.</title>
        <authorList>
            <consortium name="The International Barley Genome Sequencing Consortium"/>
            <person name="Mayer K.F."/>
            <person name="Waugh R."/>
            <person name="Brown J.W."/>
            <person name="Schulman A."/>
            <person name="Langridge P."/>
            <person name="Platzer M."/>
            <person name="Fincher G.B."/>
            <person name="Muehlbauer G.J."/>
            <person name="Sato K."/>
            <person name="Close T.J."/>
            <person name="Wise R.P."/>
            <person name="Stein N."/>
        </authorList>
    </citation>
    <scope>NUCLEOTIDE SEQUENCE [LARGE SCALE GENOMIC DNA]</scope>
    <source>
        <strain evidence="9">cv. Morex</strain>
    </source>
</reference>